<protein>
    <submittedName>
        <fullName evidence="2">PepSY domain-containing protein</fullName>
    </submittedName>
</protein>
<proteinExistence type="predicted"/>
<organism evidence="2 3">
    <name type="scientific">Sphingomonas alpina</name>
    <dbReference type="NCBI Taxonomy" id="653931"/>
    <lineage>
        <taxon>Bacteria</taxon>
        <taxon>Pseudomonadati</taxon>
        <taxon>Pseudomonadota</taxon>
        <taxon>Alphaproteobacteria</taxon>
        <taxon>Sphingomonadales</taxon>
        <taxon>Sphingomonadaceae</taxon>
        <taxon>Sphingomonas</taxon>
    </lineage>
</organism>
<dbReference type="Pfam" id="PF03929">
    <property type="entry name" value="PepSY_TM"/>
    <property type="match status" value="1"/>
</dbReference>
<keyword evidence="1" id="KW-0472">Membrane</keyword>
<keyword evidence="1" id="KW-1133">Transmembrane helix</keyword>
<feature type="transmembrane region" description="Helical" evidence="1">
    <location>
        <begin position="422"/>
        <end position="439"/>
    </location>
</feature>
<dbReference type="PANTHER" id="PTHR34219">
    <property type="entry name" value="IRON-REGULATED INNER MEMBRANE PROTEIN-RELATED"/>
    <property type="match status" value="1"/>
</dbReference>
<evidence type="ECO:0000256" key="1">
    <source>
        <dbReference type="SAM" id="Phobius"/>
    </source>
</evidence>
<feature type="transmembrane region" description="Helical" evidence="1">
    <location>
        <begin position="395"/>
        <end position="416"/>
    </location>
</feature>
<feature type="transmembrane region" description="Helical" evidence="1">
    <location>
        <begin position="476"/>
        <end position="495"/>
    </location>
</feature>
<evidence type="ECO:0000313" key="3">
    <source>
        <dbReference type="Proteomes" id="UP000516148"/>
    </source>
</evidence>
<dbReference type="KEGG" id="spap:H3Z74_17080"/>
<keyword evidence="3" id="KW-1185">Reference proteome</keyword>
<dbReference type="PANTHER" id="PTHR34219:SF3">
    <property type="entry name" value="BLL7967 PROTEIN"/>
    <property type="match status" value="1"/>
</dbReference>
<name>A0A7H0LFJ4_9SPHN</name>
<feature type="transmembrane region" description="Helical" evidence="1">
    <location>
        <begin position="153"/>
        <end position="175"/>
    </location>
</feature>
<accession>A0A7H0LFJ4</accession>
<sequence>MTTRTERVAGKRQPIWPKVPADFVRAVLKGHSALGLAFAAAIYLVCLSGSIAVFAREFQRWEHPAAPRIEAAAPGAVQTAFTGAMAQAGNGVEHAYVTLPSPELPWLLITTEGKAGEHAWIADGQGRIAESGASPWTEFVTHLHINLHLPQTWGMFLVGLTGVALLSSLISGLLAHPRVFRDAFHLRLGGSRRLQEADLHNRLGVWALPFHVIVSLTGALLGLTTLIVGVLGLAVFQGDVNKVYALFLPPLPKDDPRPAPLPDLAAMLRQAAVRSPGATPAYILMQHPAEYGQATQVGLRQPNRLAGTDALTFDREGKLFHASYARDNNLGKDILGSIGSLHFGWFGGGVVRVVYGLLGLGLTYLAASGVTIWLARRRDKGRPAPGWERVWTSVVWGQPLAFAVAALGVVIAGAGAPLSLPLSLWGGATLLALAVSGFVEAKALSRACRAIGGATLVLVALGHVALRGGLAGDPVAVIVNVVLLLLGAGLVASALRGRMVRSAA</sequence>
<dbReference type="AlphaFoldDB" id="A0A7H0LFJ4"/>
<feature type="transmembrane region" description="Helical" evidence="1">
    <location>
        <begin position="33"/>
        <end position="55"/>
    </location>
</feature>
<dbReference type="InterPro" id="IPR005625">
    <property type="entry name" value="PepSY-ass_TM"/>
</dbReference>
<feature type="transmembrane region" description="Helical" evidence="1">
    <location>
        <begin position="203"/>
        <end position="236"/>
    </location>
</feature>
<feature type="transmembrane region" description="Helical" evidence="1">
    <location>
        <begin position="353"/>
        <end position="375"/>
    </location>
</feature>
<feature type="transmembrane region" description="Helical" evidence="1">
    <location>
        <begin position="451"/>
        <end position="470"/>
    </location>
</feature>
<dbReference type="RefSeq" id="WP_187760775.1">
    <property type="nucleotide sequence ID" value="NZ_CP061038.1"/>
</dbReference>
<dbReference type="Proteomes" id="UP000516148">
    <property type="component" value="Chromosome"/>
</dbReference>
<dbReference type="EMBL" id="CP061038">
    <property type="protein sequence ID" value="QNQ08447.1"/>
    <property type="molecule type" value="Genomic_DNA"/>
</dbReference>
<evidence type="ECO:0000313" key="2">
    <source>
        <dbReference type="EMBL" id="QNQ08447.1"/>
    </source>
</evidence>
<reference evidence="2 3" key="1">
    <citation type="submission" date="2020-09" db="EMBL/GenBank/DDBJ databases">
        <title>Sphingomonas sp., a new species isolated from pork steak.</title>
        <authorList>
            <person name="Heidler von Heilborn D."/>
        </authorList>
    </citation>
    <scope>NUCLEOTIDE SEQUENCE [LARGE SCALE GENOMIC DNA]</scope>
    <source>
        <strain evidence="3">S8-3T</strain>
    </source>
</reference>
<gene>
    <name evidence="2" type="ORF">H3Z74_17080</name>
</gene>
<keyword evidence="1" id="KW-0812">Transmembrane</keyword>